<name>A0A926EQL6_9FIRM</name>
<evidence type="ECO:0000256" key="4">
    <source>
        <dbReference type="ARBA" id="ARBA00019371"/>
    </source>
</evidence>
<evidence type="ECO:0000256" key="12">
    <source>
        <dbReference type="PIRSR" id="PIRSR605856-51"/>
    </source>
</evidence>
<feature type="binding site" evidence="11">
    <location>
        <position position="76"/>
    </location>
    <ligand>
        <name>pyridoxal 5'-phosphate</name>
        <dbReference type="ChEBI" id="CHEBI:597326"/>
    </ligand>
</feature>
<evidence type="ECO:0000313" key="14">
    <source>
        <dbReference type="EMBL" id="MBC8584574.1"/>
    </source>
</evidence>
<feature type="modified residue" description="N6-(pyridoxal phosphate)lysine" evidence="12">
    <location>
        <position position="46"/>
    </location>
</feature>
<comment type="similarity">
    <text evidence="3">Belongs to the cysteine synthase/cystathionine beta-synthase family.</text>
</comment>
<organism evidence="14 15">
    <name type="scientific">Youxingia wuxianensis</name>
    <dbReference type="NCBI Taxonomy" id="2763678"/>
    <lineage>
        <taxon>Bacteria</taxon>
        <taxon>Bacillati</taxon>
        <taxon>Bacillota</taxon>
        <taxon>Clostridia</taxon>
        <taxon>Eubacteriales</taxon>
        <taxon>Oscillospiraceae</taxon>
        <taxon>Youxingia</taxon>
    </lineage>
</organism>
<dbReference type="GO" id="GO:0004124">
    <property type="term" value="F:cysteine synthase activity"/>
    <property type="evidence" value="ECO:0007669"/>
    <property type="project" value="InterPro"/>
</dbReference>
<dbReference type="Pfam" id="PF00291">
    <property type="entry name" value="PALP"/>
    <property type="match status" value="1"/>
</dbReference>
<gene>
    <name evidence="14" type="primary">cysK</name>
    <name evidence="14" type="ORF">H8705_03155</name>
</gene>
<dbReference type="EMBL" id="JACRTD010000002">
    <property type="protein sequence ID" value="MBC8584574.1"/>
    <property type="molecule type" value="Genomic_DNA"/>
</dbReference>
<evidence type="ECO:0000256" key="10">
    <source>
        <dbReference type="ARBA" id="ARBA00033075"/>
    </source>
</evidence>
<comment type="caution">
    <text evidence="14">The sequence shown here is derived from an EMBL/GenBank/DDBJ whole genome shotgun (WGS) entry which is preliminary data.</text>
</comment>
<protein>
    <recommendedName>
        <fullName evidence="4">Cysteine synthase</fullName>
    </recommendedName>
    <alternativeName>
        <fullName evidence="9">O-acetylserine (thiol)-lyase</fullName>
    </alternativeName>
    <alternativeName>
        <fullName evidence="10">O-acetylserine sulfhydrylase</fullName>
    </alternativeName>
</protein>
<comment type="cofactor">
    <cofactor evidence="1 11">
        <name>pyridoxal 5'-phosphate</name>
        <dbReference type="ChEBI" id="CHEBI:597326"/>
    </cofactor>
</comment>
<evidence type="ECO:0000256" key="11">
    <source>
        <dbReference type="PIRSR" id="PIRSR605856-50"/>
    </source>
</evidence>
<evidence type="ECO:0000256" key="7">
    <source>
        <dbReference type="ARBA" id="ARBA00022898"/>
    </source>
</evidence>
<comment type="pathway">
    <text evidence="2">Amino-acid biosynthesis; L-cysteine biosynthesis; L-cysteine from L-serine: step 2/2.</text>
</comment>
<proteinExistence type="inferred from homology"/>
<keyword evidence="8" id="KW-0198">Cysteine biosynthesis</keyword>
<keyword evidence="6 14" id="KW-0808">Transferase</keyword>
<dbReference type="CDD" id="cd01561">
    <property type="entry name" value="CBS_like"/>
    <property type="match status" value="1"/>
</dbReference>
<feature type="domain" description="Tryptophan synthase beta chain-like PALP" evidence="13">
    <location>
        <begin position="8"/>
        <end position="296"/>
    </location>
</feature>
<dbReference type="NCBIfam" id="TIGR01139">
    <property type="entry name" value="cysK"/>
    <property type="match status" value="1"/>
</dbReference>
<reference evidence="14" key="1">
    <citation type="submission" date="2020-08" db="EMBL/GenBank/DDBJ databases">
        <title>Genome public.</title>
        <authorList>
            <person name="Liu C."/>
            <person name="Sun Q."/>
        </authorList>
    </citation>
    <scope>NUCLEOTIDE SEQUENCE</scope>
    <source>
        <strain evidence="14">NSJ-64</strain>
    </source>
</reference>
<evidence type="ECO:0000313" key="15">
    <source>
        <dbReference type="Proteomes" id="UP000623678"/>
    </source>
</evidence>
<dbReference type="PANTHER" id="PTHR10314">
    <property type="entry name" value="CYSTATHIONINE BETA-SYNTHASE"/>
    <property type="match status" value="1"/>
</dbReference>
<evidence type="ECO:0000256" key="5">
    <source>
        <dbReference type="ARBA" id="ARBA00022605"/>
    </source>
</evidence>
<dbReference type="RefSeq" id="WP_262394405.1">
    <property type="nucleotide sequence ID" value="NZ_JACRTD010000002.1"/>
</dbReference>
<evidence type="ECO:0000259" key="13">
    <source>
        <dbReference type="Pfam" id="PF00291"/>
    </source>
</evidence>
<feature type="binding site" evidence="11">
    <location>
        <position position="268"/>
    </location>
    <ligand>
        <name>pyridoxal 5'-phosphate</name>
        <dbReference type="ChEBI" id="CHEBI:597326"/>
    </ligand>
</feature>
<evidence type="ECO:0000256" key="6">
    <source>
        <dbReference type="ARBA" id="ARBA00022679"/>
    </source>
</evidence>
<dbReference type="FunFam" id="3.40.50.1100:FF:000002">
    <property type="entry name" value="Cysteine synthase"/>
    <property type="match status" value="1"/>
</dbReference>
<dbReference type="SUPFAM" id="SSF53686">
    <property type="entry name" value="Tryptophan synthase beta subunit-like PLP-dependent enzymes"/>
    <property type="match status" value="1"/>
</dbReference>
<dbReference type="FunFam" id="3.40.50.1100:FF:000118">
    <property type="entry name" value="Related to CYS4-cystathionine beta-synthase"/>
    <property type="match status" value="1"/>
</dbReference>
<feature type="binding site" evidence="11">
    <location>
        <begin position="180"/>
        <end position="184"/>
    </location>
    <ligand>
        <name>pyridoxal 5'-phosphate</name>
        <dbReference type="ChEBI" id="CHEBI:597326"/>
    </ligand>
</feature>
<dbReference type="AlphaFoldDB" id="A0A926EQL6"/>
<dbReference type="InterPro" id="IPR001926">
    <property type="entry name" value="TrpB-like_PALP"/>
</dbReference>
<evidence type="ECO:0000256" key="3">
    <source>
        <dbReference type="ARBA" id="ARBA00007103"/>
    </source>
</evidence>
<evidence type="ECO:0000256" key="8">
    <source>
        <dbReference type="ARBA" id="ARBA00023192"/>
    </source>
</evidence>
<keyword evidence="15" id="KW-1185">Reference proteome</keyword>
<evidence type="ECO:0000256" key="1">
    <source>
        <dbReference type="ARBA" id="ARBA00001933"/>
    </source>
</evidence>
<evidence type="ECO:0000256" key="2">
    <source>
        <dbReference type="ARBA" id="ARBA00004962"/>
    </source>
</evidence>
<dbReference type="Gene3D" id="3.40.50.1100">
    <property type="match status" value="2"/>
</dbReference>
<dbReference type="Proteomes" id="UP000623678">
    <property type="component" value="Unassembled WGS sequence"/>
</dbReference>
<evidence type="ECO:0000256" key="9">
    <source>
        <dbReference type="ARBA" id="ARBA00030296"/>
    </source>
</evidence>
<keyword evidence="5" id="KW-0028">Amino-acid biosynthesis</keyword>
<accession>A0A926EQL6</accession>
<dbReference type="GO" id="GO:0006535">
    <property type="term" value="P:cysteine biosynthetic process from serine"/>
    <property type="evidence" value="ECO:0007669"/>
    <property type="project" value="InterPro"/>
</dbReference>
<sequence length="308" mass="32300">MNIKKDLTQLIGSTPMMYLTNYSAAHHLKGRLAVKLEYFNPLGSAKDRPAFAMIVDGEKNGKITKDTVIIEPTSGNTGIGLAFVCAARGYRLILTMPQTMSQERRTLLTALGAELVLTDGAAGMAGAIEKAKELAMSYPSTFIPGQFENPANPAIHEATTGKEILMDTDGRIDYFVSAFGTGGTITGVARALKEENPAIQVIGVEPQESPVVSKGVAGAHGIQGIGAGFVPKNLDLKMVDQVVTVSTAQAFAAAREVGKTDGLLVGISSGAAIAAAAQLACQEENQDKLIVALLPDGGERYLSCGLYE</sequence>
<dbReference type="InterPro" id="IPR005859">
    <property type="entry name" value="CysK"/>
</dbReference>
<dbReference type="NCBIfam" id="TIGR01136">
    <property type="entry name" value="cysKM"/>
    <property type="match status" value="1"/>
</dbReference>
<dbReference type="InterPro" id="IPR005856">
    <property type="entry name" value="Cys_synth"/>
</dbReference>
<dbReference type="InterPro" id="IPR036052">
    <property type="entry name" value="TrpB-like_PALP_sf"/>
</dbReference>
<dbReference type="InterPro" id="IPR050214">
    <property type="entry name" value="Cys_Synth/Cystath_Beta-Synth"/>
</dbReference>
<keyword evidence="7 11" id="KW-0663">Pyridoxal phosphate</keyword>